<name>A0ABM4L548_EQUPR</name>
<evidence type="ECO:0000313" key="2">
    <source>
        <dbReference type="Proteomes" id="UP001652662"/>
    </source>
</evidence>
<reference evidence="3" key="1">
    <citation type="submission" date="2025-08" db="UniProtKB">
        <authorList>
            <consortium name="RefSeq"/>
        </authorList>
    </citation>
    <scope>IDENTIFICATION</scope>
    <source>
        <tissue evidence="3">Blood</tissue>
    </source>
</reference>
<dbReference type="GeneID" id="103546832"/>
<dbReference type="RefSeq" id="XP_070435562.1">
    <property type="nucleotide sequence ID" value="XM_070579461.1"/>
</dbReference>
<feature type="compositionally biased region" description="Basic residues" evidence="1">
    <location>
        <begin position="128"/>
        <end position="140"/>
    </location>
</feature>
<feature type="compositionally biased region" description="Basic and acidic residues" evidence="1">
    <location>
        <begin position="45"/>
        <end position="63"/>
    </location>
</feature>
<proteinExistence type="predicted"/>
<evidence type="ECO:0000256" key="1">
    <source>
        <dbReference type="SAM" id="MobiDB-lite"/>
    </source>
</evidence>
<protein>
    <submittedName>
        <fullName evidence="3">Uncharacterized protein</fullName>
    </submittedName>
</protein>
<organism evidence="2 3">
    <name type="scientific">Equus przewalskii</name>
    <name type="common">Przewalski's horse</name>
    <name type="synonym">Equus caballus przewalskii</name>
    <dbReference type="NCBI Taxonomy" id="9798"/>
    <lineage>
        <taxon>Eukaryota</taxon>
        <taxon>Metazoa</taxon>
        <taxon>Chordata</taxon>
        <taxon>Craniata</taxon>
        <taxon>Vertebrata</taxon>
        <taxon>Euteleostomi</taxon>
        <taxon>Mammalia</taxon>
        <taxon>Eutheria</taxon>
        <taxon>Laurasiatheria</taxon>
        <taxon>Perissodactyla</taxon>
        <taxon>Equidae</taxon>
        <taxon>Equus</taxon>
    </lineage>
</organism>
<accession>A0ABM4L548</accession>
<feature type="region of interest" description="Disordered" evidence="1">
    <location>
        <begin position="38"/>
        <end position="252"/>
    </location>
</feature>
<evidence type="ECO:0000313" key="3">
    <source>
        <dbReference type="RefSeq" id="XP_070435562.1"/>
    </source>
</evidence>
<gene>
    <name evidence="3" type="primary">LOC103546832</name>
</gene>
<sequence length="403" mass="43706">MMGKWESKRYESAKATSALMAFVNSRKSEFSFACLMQENQSPRHVQGEESNKPPHHNQRDSKGPRQGQIFASVTVQKLWEPQHKARRAPEDPPHPVEEEAAKGHTGLKPLALTHPPVYKEEAQSVPSTHHKLRHGTKGHRQSGPAPGCPFEAAVPDQAPPPQLERKDPGGRFVSSPPPPAAFTRTTTPRGRNPSFAAYYPCSRDGIEQGASRSQRPHRRLPPPSSRPLSEAEQSAAKHNGAHPSPGSGAEPAANVKCPSLLLLPQFRRLGRLLARVAALRRPESCGRARRTPPPGGALIAATVEGLPSGRLRGATGKRLRLVGRRAGGWAGERAGAGSRALEARPWLAALASVTRGSEPALPLPGTRVPATCSCPLRQTCGAHCSKYCLALFFFLFFFWRLIP</sequence>
<keyword evidence="2" id="KW-1185">Reference proteome</keyword>
<dbReference type="Proteomes" id="UP001652662">
    <property type="component" value="Chromosome 17"/>
</dbReference>
<feature type="compositionally biased region" description="Basic and acidic residues" evidence="1">
    <location>
        <begin position="80"/>
        <end position="102"/>
    </location>
</feature>